<sequence length="109" mass="12400">MSAPRRSRPPQHICNLRAALITGLVKSKQPFDAFLILGVEGTCDRTSFDFPIEIIEFPVCLMAWQDKDRVMRANEVAVVAEFHSLVRPTWRLIPSEFCKELTGTVQIKL</sequence>
<dbReference type="Gene3D" id="3.30.420.10">
    <property type="entry name" value="Ribonuclease H-like superfamily/Ribonuclease H"/>
    <property type="match status" value="1"/>
</dbReference>
<reference evidence="1 2" key="1">
    <citation type="journal article" date="2019" name="Nat. Ecol. Evol.">
        <title>Megaphylogeny resolves global patterns of mushroom evolution.</title>
        <authorList>
            <person name="Varga T."/>
            <person name="Krizsan K."/>
            <person name="Foldi C."/>
            <person name="Dima B."/>
            <person name="Sanchez-Garcia M."/>
            <person name="Sanchez-Ramirez S."/>
            <person name="Szollosi G.J."/>
            <person name="Szarkandi J.G."/>
            <person name="Papp V."/>
            <person name="Albert L."/>
            <person name="Andreopoulos W."/>
            <person name="Angelini C."/>
            <person name="Antonin V."/>
            <person name="Barry K.W."/>
            <person name="Bougher N.L."/>
            <person name="Buchanan P."/>
            <person name="Buyck B."/>
            <person name="Bense V."/>
            <person name="Catcheside P."/>
            <person name="Chovatia M."/>
            <person name="Cooper J."/>
            <person name="Damon W."/>
            <person name="Desjardin D."/>
            <person name="Finy P."/>
            <person name="Geml J."/>
            <person name="Haridas S."/>
            <person name="Hughes K."/>
            <person name="Justo A."/>
            <person name="Karasinski D."/>
            <person name="Kautmanova I."/>
            <person name="Kiss B."/>
            <person name="Kocsube S."/>
            <person name="Kotiranta H."/>
            <person name="LaButti K.M."/>
            <person name="Lechner B.E."/>
            <person name="Liimatainen K."/>
            <person name="Lipzen A."/>
            <person name="Lukacs Z."/>
            <person name="Mihaltcheva S."/>
            <person name="Morgado L.N."/>
            <person name="Niskanen T."/>
            <person name="Noordeloos M.E."/>
            <person name="Ohm R.A."/>
            <person name="Ortiz-Santana B."/>
            <person name="Ovrebo C."/>
            <person name="Racz N."/>
            <person name="Riley R."/>
            <person name="Savchenko A."/>
            <person name="Shiryaev A."/>
            <person name="Soop K."/>
            <person name="Spirin V."/>
            <person name="Szebenyi C."/>
            <person name="Tomsovsky M."/>
            <person name="Tulloss R.E."/>
            <person name="Uehling J."/>
            <person name="Grigoriev I.V."/>
            <person name="Vagvolgyi C."/>
            <person name="Papp T."/>
            <person name="Martin F.M."/>
            <person name="Miettinen O."/>
            <person name="Hibbett D.S."/>
            <person name="Nagy L.G."/>
        </authorList>
    </citation>
    <scope>NUCLEOTIDE SEQUENCE [LARGE SCALE GENOMIC DNA]</scope>
    <source>
        <strain evidence="1 2">CBS 121175</strain>
    </source>
</reference>
<name>A0A5C3LDD0_COPMA</name>
<dbReference type="InterPro" id="IPR036397">
    <property type="entry name" value="RNaseH_sf"/>
</dbReference>
<dbReference type="GO" id="GO:0003676">
    <property type="term" value="F:nucleic acid binding"/>
    <property type="evidence" value="ECO:0007669"/>
    <property type="project" value="InterPro"/>
</dbReference>
<gene>
    <name evidence="1" type="ORF">FA15DRAFT_702876</name>
</gene>
<dbReference type="OrthoDB" id="448399at2759"/>
<evidence type="ECO:0000313" key="2">
    <source>
        <dbReference type="Proteomes" id="UP000307440"/>
    </source>
</evidence>
<dbReference type="EMBL" id="ML210175">
    <property type="protein sequence ID" value="TFK26421.1"/>
    <property type="molecule type" value="Genomic_DNA"/>
</dbReference>
<dbReference type="STRING" id="230819.A0A5C3LDD0"/>
<dbReference type="PANTHER" id="PTHR23044:SF61">
    <property type="entry name" value="3'-5' EXORIBONUCLEASE 1-RELATED"/>
    <property type="match status" value="1"/>
</dbReference>
<dbReference type="AlphaFoldDB" id="A0A5C3LDD0"/>
<organism evidence="1 2">
    <name type="scientific">Coprinopsis marcescibilis</name>
    <name type="common">Agaric fungus</name>
    <name type="synonym">Psathyrella marcescibilis</name>
    <dbReference type="NCBI Taxonomy" id="230819"/>
    <lineage>
        <taxon>Eukaryota</taxon>
        <taxon>Fungi</taxon>
        <taxon>Dikarya</taxon>
        <taxon>Basidiomycota</taxon>
        <taxon>Agaricomycotina</taxon>
        <taxon>Agaricomycetes</taxon>
        <taxon>Agaricomycetidae</taxon>
        <taxon>Agaricales</taxon>
        <taxon>Agaricineae</taxon>
        <taxon>Psathyrellaceae</taxon>
        <taxon>Coprinopsis</taxon>
    </lineage>
</organism>
<keyword evidence="2" id="KW-1185">Reference proteome</keyword>
<protein>
    <submittedName>
        <fullName evidence="1">Uncharacterized protein</fullName>
    </submittedName>
</protein>
<proteinExistence type="predicted"/>
<dbReference type="InterPro" id="IPR051274">
    <property type="entry name" value="3-5_Exoribonuclease"/>
</dbReference>
<dbReference type="PANTHER" id="PTHR23044">
    <property type="entry name" value="3'-5' EXONUCLEASE ERI1-RELATED"/>
    <property type="match status" value="1"/>
</dbReference>
<dbReference type="Proteomes" id="UP000307440">
    <property type="component" value="Unassembled WGS sequence"/>
</dbReference>
<accession>A0A5C3LDD0</accession>
<evidence type="ECO:0000313" key="1">
    <source>
        <dbReference type="EMBL" id="TFK26421.1"/>
    </source>
</evidence>